<protein>
    <submittedName>
        <fullName evidence="10">Branched-chain amino acid ABC transporter permease</fullName>
    </submittedName>
</protein>
<dbReference type="InterPro" id="IPR052157">
    <property type="entry name" value="BCAA_transport_permease"/>
</dbReference>
<dbReference type="RefSeq" id="WP_180152938.1">
    <property type="nucleotide sequence ID" value="NZ_JACCEM010000001.1"/>
</dbReference>
<keyword evidence="2" id="KW-0813">Transport</keyword>
<name>A0A853FYC6_9BURK</name>
<dbReference type="EMBL" id="JACCEM010000001">
    <property type="protein sequence ID" value="NYT47850.1"/>
    <property type="molecule type" value="Genomic_DNA"/>
</dbReference>
<gene>
    <name evidence="10" type="ORF">H0A72_00860</name>
</gene>
<evidence type="ECO:0000256" key="2">
    <source>
        <dbReference type="ARBA" id="ARBA00022448"/>
    </source>
</evidence>
<dbReference type="GO" id="GO:0005886">
    <property type="term" value="C:plasma membrane"/>
    <property type="evidence" value="ECO:0007669"/>
    <property type="project" value="UniProtKB-SubCell"/>
</dbReference>
<comment type="similarity">
    <text evidence="8">Belongs to the binding-protein-dependent transport system permease family. LivHM subfamily.</text>
</comment>
<reference evidence="10 11" key="1">
    <citation type="submission" date="2020-07" db="EMBL/GenBank/DDBJ databases">
        <title>Taxonomic revisions and descriptions of new bacterial species based on genomic comparisons in the high-G+C-content subgroup of the family Alcaligenaceae.</title>
        <authorList>
            <person name="Szabo A."/>
            <person name="Felfoldi T."/>
        </authorList>
    </citation>
    <scope>NUCLEOTIDE SEQUENCE [LARGE SCALE GENOMIC DNA]</scope>
    <source>
        <strain evidence="10 11">LMG 24012</strain>
    </source>
</reference>
<keyword evidence="11" id="KW-1185">Reference proteome</keyword>
<feature type="transmembrane region" description="Helical" evidence="9">
    <location>
        <begin position="58"/>
        <end position="80"/>
    </location>
</feature>
<dbReference type="GO" id="GO:0022857">
    <property type="term" value="F:transmembrane transporter activity"/>
    <property type="evidence" value="ECO:0007669"/>
    <property type="project" value="InterPro"/>
</dbReference>
<comment type="subcellular location">
    <subcellularLocation>
        <location evidence="1">Cell membrane</location>
        <topology evidence="1">Multi-pass membrane protein</topology>
    </subcellularLocation>
</comment>
<keyword evidence="6 9" id="KW-1133">Transmembrane helix</keyword>
<evidence type="ECO:0000256" key="9">
    <source>
        <dbReference type="SAM" id="Phobius"/>
    </source>
</evidence>
<evidence type="ECO:0000256" key="5">
    <source>
        <dbReference type="ARBA" id="ARBA00022970"/>
    </source>
</evidence>
<keyword evidence="7 9" id="KW-0472">Membrane</keyword>
<accession>A0A853FYC6</accession>
<comment type="caution">
    <text evidence="10">The sequence shown here is derived from an EMBL/GenBank/DDBJ whole genome shotgun (WGS) entry which is preliminary data.</text>
</comment>
<dbReference type="InterPro" id="IPR001851">
    <property type="entry name" value="ABC_transp_permease"/>
</dbReference>
<keyword evidence="5" id="KW-0029">Amino-acid transport</keyword>
<dbReference type="CDD" id="cd06582">
    <property type="entry name" value="TM_PBP1_LivH_like"/>
    <property type="match status" value="1"/>
</dbReference>
<keyword evidence="3" id="KW-1003">Cell membrane</keyword>
<evidence type="ECO:0000256" key="4">
    <source>
        <dbReference type="ARBA" id="ARBA00022692"/>
    </source>
</evidence>
<evidence type="ECO:0000313" key="10">
    <source>
        <dbReference type="EMBL" id="NYT47850.1"/>
    </source>
</evidence>
<sequence>MLFLQLLASGIQTGILYALTAAGFALIFGATKIFHVAHGATFIIAGYTYYELHQLGVWWPWATLAAFATAIAFGVAMALYVYRPIQRSEGSFFTVFVAAFGVSISVQSLVQYFFGRGSVTVSTPLTMARETLPDLYLAPILAVSIVVAAVVFACVVLFLDRRNAGLGLRALSENPALLESFGLDSRRLTILAFVIGSALVVPAAIFTAVSIGIQPASGHRVMLISLAATIVGGIGSLRGAALAGLLLGVVENLVITVVDTQWSEAVSFLVLFAFIMFRPHGIFGMAVKK</sequence>
<organism evidence="10 11">
    <name type="scientific">Parapusillimonas granuli</name>
    <dbReference type="NCBI Taxonomy" id="380911"/>
    <lineage>
        <taxon>Bacteria</taxon>
        <taxon>Pseudomonadati</taxon>
        <taxon>Pseudomonadota</taxon>
        <taxon>Betaproteobacteria</taxon>
        <taxon>Burkholderiales</taxon>
        <taxon>Alcaligenaceae</taxon>
        <taxon>Parapusillimonas</taxon>
    </lineage>
</organism>
<feature type="transmembrane region" description="Helical" evidence="9">
    <location>
        <begin position="188"/>
        <end position="213"/>
    </location>
</feature>
<evidence type="ECO:0000256" key="7">
    <source>
        <dbReference type="ARBA" id="ARBA00023136"/>
    </source>
</evidence>
<dbReference type="PANTHER" id="PTHR11795:SF445">
    <property type="entry name" value="AMINO ACID ABC TRANSPORTER PERMEASE PROTEIN"/>
    <property type="match status" value="1"/>
</dbReference>
<feature type="transmembrane region" description="Helical" evidence="9">
    <location>
        <begin position="135"/>
        <end position="159"/>
    </location>
</feature>
<dbReference type="AlphaFoldDB" id="A0A853FYC6"/>
<evidence type="ECO:0000256" key="6">
    <source>
        <dbReference type="ARBA" id="ARBA00022989"/>
    </source>
</evidence>
<evidence type="ECO:0000256" key="1">
    <source>
        <dbReference type="ARBA" id="ARBA00004651"/>
    </source>
</evidence>
<feature type="transmembrane region" description="Helical" evidence="9">
    <location>
        <begin position="268"/>
        <end position="287"/>
    </location>
</feature>
<dbReference type="GO" id="GO:0006865">
    <property type="term" value="P:amino acid transport"/>
    <property type="evidence" value="ECO:0007669"/>
    <property type="project" value="UniProtKB-KW"/>
</dbReference>
<proteinExistence type="inferred from homology"/>
<dbReference type="PANTHER" id="PTHR11795">
    <property type="entry name" value="BRANCHED-CHAIN AMINO ACID TRANSPORT SYSTEM PERMEASE PROTEIN LIVH"/>
    <property type="match status" value="1"/>
</dbReference>
<feature type="transmembrane region" description="Helical" evidence="9">
    <location>
        <begin position="6"/>
        <end position="26"/>
    </location>
</feature>
<evidence type="ECO:0000313" key="11">
    <source>
        <dbReference type="Proteomes" id="UP000559809"/>
    </source>
</evidence>
<evidence type="ECO:0000256" key="3">
    <source>
        <dbReference type="ARBA" id="ARBA00022475"/>
    </source>
</evidence>
<feature type="transmembrane region" description="Helical" evidence="9">
    <location>
        <begin position="92"/>
        <end position="115"/>
    </location>
</feature>
<dbReference type="Proteomes" id="UP000559809">
    <property type="component" value="Unassembled WGS sequence"/>
</dbReference>
<evidence type="ECO:0000256" key="8">
    <source>
        <dbReference type="ARBA" id="ARBA00037998"/>
    </source>
</evidence>
<keyword evidence="4 9" id="KW-0812">Transmembrane</keyword>
<dbReference type="Pfam" id="PF02653">
    <property type="entry name" value="BPD_transp_2"/>
    <property type="match status" value="1"/>
</dbReference>